<dbReference type="Pfam" id="PF12096">
    <property type="entry name" value="DUF3572"/>
    <property type="match status" value="1"/>
</dbReference>
<evidence type="ECO:0000313" key="2">
    <source>
        <dbReference type="Proteomes" id="UP000199236"/>
    </source>
</evidence>
<gene>
    <name evidence="1" type="ORF">SAMN04488056_104321</name>
</gene>
<protein>
    <recommendedName>
        <fullName evidence="3">DUF3572 domain-containing protein</fullName>
    </recommendedName>
</protein>
<dbReference type="RefSeq" id="WP_090071905.1">
    <property type="nucleotide sequence ID" value="NZ_FOVR01000004.1"/>
</dbReference>
<organism evidence="1 2">
    <name type="scientific">Cohaesibacter marisflavi</name>
    <dbReference type="NCBI Taxonomy" id="655353"/>
    <lineage>
        <taxon>Bacteria</taxon>
        <taxon>Pseudomonadati</taxon>
        <taxon>Pseudomonadota</taxon>
        <taxon>Alphaproteobacteria</taxon>
        <taxon>Hyphomicrobiales</taxon>
        <taxon>Cohaesibacteraceae</taxon>
    </lineage>
</organism>
<name>A0A1I5G261_9HYPH</name>
<dbReference type="OrthoDB" id="7356934at2"/>
<dbReference type="EMBL" id="FOVR01000004">
    <property type="protein sequence ID" value="SFO30097.1"/>
    <property type="molecule type" value="Genomic_DNA"/>
</dbReference>
<evidence type="ECO:0000313" key="1">
    <source>
        <dbReference type="EMBL" id="SFO30097.1"/>
    </source>
</evidence>
<reference evidence="1 2" key="1">
    <citation type="submission" date="2016-10" db="EMBL/GenBank/DDBJ databases">
        <authorList>
            <person name="de Groot N.N."/>
        </authorList>
    </citation>
    <scope>NUCLEOTIDE SEQUENCE [LARGE SCALE GENOMIC DNA]</scope>
    <source>
        <strain evidence="1 2">CGMCC 1.9157</strain>
    </source>
</reference>
<proteinExistence type="predicted"/>
<dbReference type="STRING" id="655353.SAMN04488056_104321"/>
<sequence length="101" mass="10491">MQKKQSGLSLEAAETVGIQALGFLSSDSELLGRFLALSGLDANGIRDVASEPSFLAAVLDFLLCDDSLILAFASNSAIAPEDVVSAKMRLDPMSMANTGAL</sequence>
<dbReference type="InterPro" id="IPR021955">
    <property type="entry name" value="DUF3572"/>
</dbReference>
<dbReference type="Proteomes" id="UP000199236">
    <property type="component" value="Unassembled WGS sequence"/>
</dbReference>
<accession>A0A1I5G261</accession>
<dbReference type="AlphaFoldDB" id="A0A1I5G261"/>
<evidence type="ECO:0008006" key="3">
    <source>
        <dbReference type="Google" id="ProtNLM"/>
    </source>
</evidence>
<keyword evidence="2" id="KW-1185">Reference proteome</keyword>